<organism evidence="2 3">
    <name type="scientific">Tichowtungia aerotolerans</name>
    <dbReference type="NCBI Taxonomy" id="2697043"/>
    <lineage>
        <taxon>Bacteria</taxon>
        <taxon>Pseudomonadati</taxon>
        <taxon>Kiritimatiellota</taxon>
        <taxon>Tichowtungiia</taxon>
        <taxon>Tichowtungiales</taxon>
        <taxon>Tichowtungiaceae</taxon>
        <taxon>Tichowtungia</taxon>
    </lineage>
</organism>
<evidence type="ECO:0000256" key="1">
    <source>
        <dbReference type="SAM" id="Phobius"/>
    </source>
</evidence>
<reference evidence="2 3" key="1">
    <citation type="submission" date="2020-01" db="EMBL/GenBank/DDBJ databases">
        <title>Ponticoccus aerotolerans gen. nov., sp. nov., an anaerobic bacterium and proposal of Ponticoccusceae fam. nov., Ponticoccusles ord. nov. and Ponticoccuse classis nov. in the phylum Kiritimatiellaeota.</title>
        <authorList>
            <person name="Zhou L.Y."/>
            <person name="Du Z.J."/>
        </authorList>
    </citation>
    <scope>NUCLEOTIDE SEQUENCE [LARGE SCALE GENOMIC DNA]</scope>
    <source>
        <strain evidence="2 3">S-5007</strain>
    </source>
</reference>
<proteinExistence type="predicted"/>
<accession>A0A6P1M121</accession>
<gene>
    <name evidence="2" type="ORF">GT409_01920</name>
</gene>
<keyword evidence="1" id="KW-1133">Transmembrane helix</keyword>
<evidence type="ECO:0000313" key="3">
    <source>
        <dbReference type="Proteomes" id="UP000464954"/>
    </source>
</evidence>
<dbReference type="EMBL" id="CP047593">
    <property type="protein sequence ID" value="QHI68260.1"/>
    <property type="molecule type" value="Genomic_DNA"/>
</dbReference>
<dbReference type="AlphaFoldDB" id="A0A6P1M121"/>
<protein>
    <submittedName>
        <fullName evidence="2">Uncharacterized protein</fullName>
    </submittedName>
</protein>
<feature type="transmembrane region" description="Helical" evidence="1">
    <location>
        <begin position="46"/>
        <end position="68"/>
    </location>
</feature>
<keyword evidence="1" id="KW-0812">Transmembrane</keyword>
<dbReference type="Proteomes" id="UP000464954">
    <property type="component" value="Chromosome"/>
</dbReference>
<dbReference type="KEGG" id="taer:GT409_01920"/>
<evidence type="ECO:0000313" key="2">
    <source>
        <dbReference type="EMBL" id="QHI68260.1"/>
    </source>
</evidence>
<feature type="transmembrane region" description="Helical" evidence="1">
    <location>
        <begin position="74"/>
        <end position="95"/>
    </location>
</feature>
<keyword evidence="3" id="KW-1185">Reference proteome</keyword>
<name>A0A6P1M121_9BACT</name>
<keyword evidence="1" id="KW-0472">Membrane</keyword>
<sequence length="134" mass="15665">MAMDTDKNVDQASLIEELEQFRKEKERIRRLVGQIGGKHSQKHDNIVNIIFIIAMVVLFALDLLRHIFHIHVPLPQMFSIELAVLLVSIKIIWMIHRGTKVEHFQFWVLNSIEFRLNDVAKRLREIDKKLSGGS</sequence>